<dbReference type="Pfam" id="PF08454">
    <property type="entry name" value="RIH_assoc"/>
    <property type="match status" value="1"/>
</dbReference>
<dbReference type="SMART" id="SM00150">
    <property type="entry name" value="SPEC"/>
    <property type="match status" value="2"/>
</dbReference>
<dbReference type="GO" id="GO:0033017">
    <property type="term" value="C:sarcoplasmic reticulum membrane"/>
    <property type="evidence" value="ECO:0007669"/>
    <property type="project" value="UniProtKB-SubCell"/>
</dbReference>
<dbReference type="InterPro" id="IPR036300">
    <property type="entry name" value="MIR_dom_sf"/>
</dbReference>
<dbReference type="GO" id="GO:0030018">
    <property type="term" value="C:Z disc"/>
    <property type="evidence" value="ECO:0007669"/>
    <property type="project" value="TreeGrafter"/>
</dbReference>
<dbReference type="PROSITE" id="PS50919">
    <property type="entry name" value="MIR"/>
    <property type="match status" value="2"/>
</dbReference>
<dbReference type="FunFam" id="2.60.120.920:FF:000002">
    <property type="entry name" value="ryanodine receptor isoform X2"/>
    <property type="match status" value="1"/>
</dbReference>
<dbReference type="Gene3D" id="1.25.10.30">
    <property type="entry name" value="IP3 receptor type 1 binding core, RIH domain"/>
    <property type="match status" value="1"/>
</dbReference>
<dbReference type="InterPro" id="IPR001715">
    <property type="entry name" value="CH_dom"/>
</dbReference>
<evidence type="ECO:0000256" key="14">
    <source>
        <dbReference type="ARBA" id="ARBA00023065"/>
    </source>
</evidence>
<sequence>MIEMENSVPYDNGFYQEEYMLQEDEWDRDLLLDPAWEKQQRKTFTAWCNSHLRKAGTQIENIEEDFRNGLKLMLLLEVISGERLPKPDRGKMRFHKIANVNKALEYITSKGVKLVSIGAEEIVDGNVKMTLGMIWTIILRFAIQDISVEETSAKEGLLLWCQRKTAPYRNVNIQNFHVSWKDGLAFCALIHRHRPDLIDYAKLNKDDPLGNLNLAFDVAEKYLDIPKMLDAEDIVNTPKPDERAIMTYVSCFYHAFAGAEQAETAANRICKILGVNQENEKLMEDYERLASELLEWIRRTTPWLENRMTEKSVALMQRKLEDFRDYRRLHKPPKVQEKCQLEINFNTLQTKLRISNRPAFMPSEGKMVSDIASAWQGLEQAEKGYEEWLLTEIRKLLRVDHLAEKFRQKATTHETWASGKEELLIQKDYESASLMEVRAMLRKHEAFESDLSAHQDRVEQIAAIAQELNELDYHDVAAVNQRCQSICDVWDKLGTLTQKRREALERTEKLLETVEQLFLEYAKRSAPFNNWMEGAMEDLQDMFIVHTIEEVQTLITAHEQFKATLPEADAERQAILGIQQEVQKIFNSYGIRGDLTNPYSTISTEEIMSKWDKVKKLVPQRDSALQEELARQHANERLRRQFAAQANIIGPWIQSRVEEIGRCSLELGGTLEDQMTQLKQCEHVIVSYKHNIDKLEGDHQLIQESLIFDNKHTNYTMEHIRVGWELLLTTIARTINEIETQILTRDAKGISQEQMSEFRSSFKHFDRKKNGAMDTDDFRACLISMGYDLGEVEFARIMLLVDPNGTGVVTFQSFIDFMTRETGDTDTADQVVASFRILAADKPYILIDELRRELPHDQAEYCISRMPSYTGPGSNVPADLSLCVFMLDRCVSVRALQEMLTNHEDPHAGSAETAGHRTLLYGQALLLRHTHSNMYLSCLTSSGLSVDKLAFDVGLQEDVAGETCWWTVHPASKQRSEGEKVRVGDDLIFVSVSSERYLHVSWGNVNEKCMNASVDAAFQLTLWSVAPVSSLSTQAQGHLRGGDCLRFLHGHTDECLTVSPTGHTQDERRTVHFEAGGVSSQARSLWRIEMLRVCWSGSHIRWAEPFRLYHMTTGKYLGLTPDRGLLLLDREHADVKSTAFCLRLTKDAGQEFPPCVQKKDGMGTPEIKYGDSVCLVQHVGSGLWLTYQTCNSKRKETQLHKQAILHSEGHMDDGLTLSRSQMEECKAASLIRNSTLLFTSFIWRLDELHHRANTPAMDLPIETLRLSLCDLSGYFRLPDERWSHESKQTSSRVLKNRQNLFEEEGVITLLLDCIDHLHLYSSAAHFAESAGKEAGDAWEAILNAFYELLAALIRGNENNCSHFSSSLDWLISRLEKLEASTGILEVLHCVLMESPEALSFIKEGHVHSIITLLHKHGRNHKILEVLCSLCVCHGTAVRSNQHLICNTLLPKRDLLLQSRLVNYVTSVRSNIYLCMGDDSSQYRKWYYEVVVERAKPFVTPEPTHLRVGWACSAGYHPSPTGGYGWGSNGVGDDLHSYGFDGLHLWTGGVGHRVSSANQHLLREEDVISCCLDLSAACISFRVNGQPVQGMLESFNTDALMFPVVSFSAGVRVRLLFGGQQGEFKYLPPAGFSPCAEALLPRGRCRLELCEEVTRGHRNGGRELLGPVASSDPVVFTPTPVDTNQVMLPPQLELIREKLAENLHELWLLEKSEHGWTHGLVRDDSKQVHPGLVEFSRLPDQEKHNKLQAAEHMLRSMLALGAHIGLSEEHAEVKVKYLQLSNKYELWNGYRPAPVDQSGVFLSAAQEALVEALAENEHNIWAREHIRQGWSYGPQQDIKEKRSPQLVPFSLLDERSRNCVKEPARDMLGTLLGFGYTVEPSEQQQYLGPDMKTASEQRFRIFRVEQTFAVHDGKWYFEFEAVTGGEMRVGWAQVGCQPDMELWSDEQAFVFDGSKGLWWHGCTIPFGHVWQKGDVTGCLLDLNRRTMMVTLNGKLQLNIHGCEIASKGFNATVGFVPVCCLGVNQVGWLNLGQQVDTLKYFSVCGLQEGYQPFACNMSKDPPLWMSWRDPLFVQIPEYHPRIQVSYIDGTVSQAPALKVTQRSVGLNESPSTDVEFYRLSLPIECAHIFTKPKDGTVPTASSVTCHMKEPEEGEVDSDFEMLMKSAHKHTGSRDEFDSHKDHAQEKPSRLKQRFLLKKKSELNTSSSSARLLEEVLAIERDSDNQLANCTKYYYSVKILHGQDPSCVWVGWVTSHFRSYDQTFDPERVCSVTVTLGDQWGKVLESVKCNSCYMVCAAESSSLSNSRSSMRLEIGCLVDTATGFLTFTANGKELGIFYQVKPGSKLFPAVFVKATSSEVFQFELGRIKGALPLSAGSFWREGKNIEPQCPPRVNVQSLIPMKWTRLPEHSPQVELTRLEERHGWKAQCTDSLQVMALHIPEEDRCIDILELSELKDLLKFYDHTLRLYSALCAHGNIPVSHALCSHIDQSQLLFALRCSRMPGNLRAGFYNLLMTAHLSAHSSARQATTHEYIVPMTDAMQTVTLFKNKTKQHCLPGSNTSTSLRPRMHFSSPCFVRASSNNSNKSEDSSCQNSPEFPLDVLKAVLTAMLKEAVLSVGKNIRDPVGGSIELLLVPLLQLLHTLLLMGVYCDSDLQCVLSLILPSAYIMYEDGENDIEGEEKPERALADQQTLLQMKLPEAVKVQLCHLLQYLCDSQLRNRIEAIVTFSADLVGLLQGNQRSRYMEVMDALNMSAALTARKTKEFRSPPQEQMNMLLNFRDKAHDCPCPEKITELLWDFHLDLRSHCGHESIEISGTGVDNENQPIRNRLRDLVDKIARIKRRMSGVFEEEVVVKPVSLQWLISDTVIRWAHEGPLEDPVLVRAAFALLHCQYAGLAGKMSAPLHKAYCITQNSVEDTLSLQEALGRIRSLLTARMGKEEEELMIQGLGDIMKNKVFYQHPNLMRALGMHETVMEVMVNVLGTRESKEIRFPKMVAHCCRFLCYFCRISRHNQKAMFDHLSYLLDHSSVGLASPSMRGSTPLDVVAASVMDNYELALALTEPDLEKVVQYLAGCGLQSCTLLLSKGYADIGWNPVEGERYLDLLRFAVFCNGESVEENAYVVVRLLIRRPECFGPALRVEEGNGLLATMEEAIKMSEEENGVCFLKAYQSSSTLNILDDDGDVIHMGHAIMTFYSALIDLLGRCAPEMHLIEAGKGEAIRIRAILRSLIPVKDLEGVISIPFPLPFLDKDGCMMEPDMSRCFCPDHKASMLLFLDRVYSIQDQNFLLHLLEKGILPDLQAAVSLESDGLGGTDMALALNRYLCGSVLPLLSKCSSLLCGLSLIRTGTVQDFLQALYHLSKASSLTKAQHDAIQTCLLSVCGKLKPSLLQPLLRNLTVDVPQLSENTKMPLKLLTDHYEQNWKYYCMAGGCGGFGSASEAELQLSRKLFWDVFRALMKKPYNAELFELSVGCLVAVSSAIPPDHVDHSCTSGLDTHSSLDSEGHFCPQPLDTSNVIVPDGLEHVVNKYAEHTHEKWSLQKFANGWVHGEQLCESSKVHPLLKPYRALSERDKENYRVVIKETVKSMLVLGWTIERSKEGDARDLHHLSRRISQSGQLSFEGTSMFSPKPADISSIMLTWDQYNMAEQLAENYHNLWAKKKLQELHAKGGGSHALLLPYDSLSNREKSRIRVRAQDILKFFCVNGYTVWRERKPIESDCPLVSGRFAYRLLQQALSCTEQTQEKMLELEVAQARGQMEKAEKMWHEQQMHVFIRVLLPLIDHYCKNHHCYFLPSVMFSLSTITHASHKEREMVSSLFCKLAALARRRISLFGKDAQCVVSCLQILAGSLDAKVMITAECVHSAVHSFFEAAAVDLELIVNSVRRLQFRGDGEMLTYITTALIPVLTSLFQHTAHCQSSAELIVDAVQVSCYRILCSLYALGTSSNTYIERHRPVVGECLAALSAAFPVCFLEVSLDYMRNAHKEGISSTAEDSSRPLPSFQKALSEVEDMLEAESAARHALLSRVMEITVPMLCSYVCRWSEEDSQWSEGQHSLIPSHTNTLLGQILSIIHVHMGRHECTWMKQIAAFVRPMVHNAEAGLLMSHFLPLMEKLKKRAKSVLQEEEQMKLERCGDVAEMELVVQEKFAVLVQDIYAFYPILIPFVEHHRILWLREMNTDAERLFTLVADVFIFWAKSHNFKWEEQNFVVQNDINNSSYLVDIMNSQVTKRVCEEDRRKVKRSKDERYSTHTSLIVASLKKLLSVGLNQCCQKDRDLVTLAKNRFSEKDTEEEVRAFIFIRLQQDFLHTLLDERRVERVLAVARVLFYLDQVESPQVSKRAVWQKLLSKQRKRAVVACFRMTPLYNLQRHRAVNLFLQSYRKIWVEAEDDLYQEKLIEDLAKAGDRGSVVEEEKRSEGRAKGKKIDPLHQLISLFHQSAMTERSRIEEDPLYIAHTDIMVKSCQAEDEYAHDKMKSFEEKELEKQRLLNQQARLHDRGAAEMMGILKMLDYLREKRDVGFFHSLASLMQSCSVLDLNAFERQLKAECLGTAAEGNAGDKVMADEPLTCDLFRFLQLLCEGHNAELQNYLRSQTGNNTTVNIVISTVDYLLRLQESISDFYWYYSGKDVIDEHGQRNFSKAIRVAKQVFNTLTEYIQGPCTGNQQSLAHSRLWDAVVGFLHVFAHMQMKLSQDSSQIELLKELMDLLKDMVVMLLSMLEGNVVNGTIGKQMVDMLVESSSNVEMILTFFDMFLKLKDLISSDAYKEYDPDGQGLISKKDFQKAMEGYKRYTPSERKFILSCVETTESKLLDYRAFMARFHEPAKDIGFNVAVLLTNLSEHMPHDARLRNFLELADSVLRYFQPHLGRIEIMGSGKRVERVYFEISESSRMQWEKPQVKESKHKFIFGIINEGGEKEKMELFVNFCEDTIFEMQLAAQISGSDRDEEMIETEKDGVDKKKDEDDKNPSIDNDGTKNVQKGFSLNMELMKQLLLTPFNGLMMIMCLLSIRNMKRQIKRMTVKSLILVIAHFFQRTFSVVCHAILGTICFFLHILYLVFLSGCIIEFAKETKLSDFFNNLSDPTLDDVTGLNEGVAHVVKGPKRSISSQGELQAMTLDLSAVSRNPQLLTDIFGLQLRKEGGQYMLLSQDSNTSMSDVMDLSKNQVVVSEEDLEEEDEEKHSETEKAEGEDDEKKDKRKVAEAKRRSRRKSLHKAAETEVQESLTWKMIDSQKAKLLNYFARNFYNMRVLALCVAFGINFILLFYKVSSTDAGDVALSDLSDENPVHFILGESGYMKPVLHILAVLHTLISFCSIIGYYCLKVPLVVFKREKELARKLEFDGLYVTRQPADDDIRGQWDRLAINTPSFPSNYWDKFVKRKVMAKYSELYGSERISELLGLDKTTLDFSYEVQSGRRAARELLNSIDIKYQIWKLGVVFTDNSFLYLTWYMLLSILGHYNNFFFAAHLLDVAMGFKTLRTILSSVTHNGKQLILTVGLLAVVVYLYTVVAFNFFRKFYNKTEDGQSLDMKCDDMLTCYMFHMYVGVRAGGGIGDEIEDPAGDDSEFYRVVFDITFFFFVIVILLAIIQGLIIDAFGELRDQQEQVKEDMETKCFICGIGSEYFDAVPHGFESHTLHEHNLANYLFFVQYLINKDVTEHTGQESYVWKMYQERCWEFFPVGDCFRKQYEDQLG</sequence>
<evidence type="ECO:0000256" key="12">
    <source>
        <dbReference type="ARBA" id="ARBA00022951"/>
    </source>
</evidence>
<comment type="catalytic activity">
    <reaction evidence="19">
        <text>Ca(2+)(in) = Ca(2+)(out)</text>
        <dbReference type="Rhea" id="RHEA:29671"/>
        <dbReference type="ChEBI" id="CHEBI:29108"/>
    </reaction>
</comment>
<dbReference type="SMART" id="SM00472">
    <property type="entry name" value="MIR"/>
    <property type="match status" value="4"/>
</dbReference>
<dbReference type="SUPFAM" id="SSF47473">
    <property type="entry name" value="EF-hand"/>
    <property type="match status" value="2"/>
</dbReference>
<evidence type="ECO:0000256" key="13">
    <source>
        <dbReference type="ARBA" id="ARBA00022989"/>
    </source>
</evidence>
<dbReference type="PROSITE" id="PS50188">
    <property type="entry name" value="B302_SPRY"/>
    <property type="match status" value="3"/>
</dbReference>
<feature type="domain" description="EF-hand" evidence="25">
    <location>
        <begin position="789"/>
        <end position="824"/>
    </location>
</feature>
<dbReference type="Gene3D" id="2.80.10.50">
    <property type="match status" value="2"/>
</dbReference>
<reference evidence="27" key="1">
    <citation type="submission" date="2020-08" db="EMBL/GenBank/DDBJ databases">
        <title>Chromosome-level assembly of Southern catfish (Silurus meridionalis) provides insights into visual adaptation to the nocturnal and benthic lifestyles.</title>
        <authorList>
            <person name="Zhang Y."/>
            <person name="Wang D."/>
            <person name="Peng Z."/>
        </authorList>
    </citation>
    <scope>NUCLEOTIDE SEQUENCE</scope>
    <source>
        <strain evidence="27">SWU-2019-XX</strain>
        <tissue evidence="27">Muscle</tissue>
    </source>
</reference>
<keyword evidence="28" id="KW-1185">Reference proteome</keyword>
<dbReference type="SUPFAM" id="SSF82109">
    <property type="entry name" value="MIR domain"/>
    <property type="match status" value="2"/>
</dbReference>
<feature type="domain" description="MIR" evidence="26">
    <location>
        <begin position="916"/>
        <end position="971"/>
    </location>
</feature>
<dbReference type="InterPro" id="IPR000699">
    <property type="entry name" value="RIH_dom"/>
</dbReference>
<dbReference type="Pfam" id="PF00622">
    <property type="entry name" value="SPRY"/>
    <property type="match status" value="3"/>
</dbReference>
<dbReference type="InterPro" id="IPR035910">
    <property type="entry name" value="RyR/IP3R_RIH_dom_sf"/>
</dbReference>
<keyword evidence="16" id="KW-0009">Actin-binding</keyword>
<keyword evidence="6" id="KW-0109">Calcium transport</keyword>
<dbReference type="SUPFAM" id="SSF47576">
    <property type="entry name" value="Calponin-homology domain, CH-domain"/>
    <property type="match status" value="1"/>
</dbReference>
<dbReference type="InterPro" id="IPR003877">
    <property type="entry name" value="SPRY_dom"/>
</dbReference>
<evidence type="ECO:0000259" key="24">
    <source>
        <dbReference type="PROSITE" id="PS50188"/>
    </source>
</evidence>
<dbReference type="Gene3D" id="6.20.350.10">
    <property type="match status" value="1"/>
</dbReference>
<dbReference type="Pfam" id="PF00520">
    <property type="entry name" value="Ion_trans"/>
    <property type="match status" value="1"/>
</dbReference>
<feature type="domain" description="EF-hand" evidence="25">
    <location>
        <begin position="4746"/>
        <end position="4781"/>
    </location>
</feature>
<dbReference type="PROSITE" id="PS00020">
    <property type="entry name" value="ACTININ_2"/>
    <property type="match status" value="1"/>
</dbReference>
<dbReference type="Pfam" id="PF08709">
    <property type="entry name" value="Ins145_P3_rec"/>
    <property type="match status" value="1"/>
</dbReference>
<dbReference type="GO" id="GO:0006874">
    <property type="term" value="P:intracellular calcium ion homeostasis"/>
    <property type="evidence" value="ECO:0007669"/>
    <property type="project" value="InterPro"/>
</dbReference>
<dbReference type="SMART" id="SM00449">
    <property type="entry name" value="SPRY"/>
    <property type="match status" value="3"/>
</dbReference>
<dbReference type="PROSITE" id="PS50021">
    <property type="entry name" value="CH"/>
    <property type="match status" value="2"/>
</dbReference>
<evidence type="ECO:0000256" key="15">
    <source>
        <dbReference type="ARBA" id="ARBA00023136"/>
    </source>
</evidence>
<evidence type="ECO:0000259" key="26">
    <source>
        <dbReference type="PROSITE" id="PS50919"/>
    </source>
</evidence>
<dbReference type="Pfam" id="PF21119">
    <property type="entry name" value="RYDR_Jsol"/>
    <property type="match status" value="1"/>
</dbReference>
<dbReference type="FunFam" id="1.10.287.70:FF:000017">
    <property type="entry name" value="ryanodine receptor isoform X2"/>
    <property type="match status" value="1"/>
</dbReference>
<keyword evidence="20" id="KW-0175">Coiled coil</keyword>
<dbReference type="InterPro" id="IPR013662">
    <property type="entry name" value="RIH_assoc-dom"/>
</dbReference>
<dbReference type="FunFam" id="1.10.238.10:FF:000018">
    <property type="entry name" value="Actinin, alpha 1"/>
    <property type="match status" value="1"/>
</dbReference>
<evidence type="ECO:0000256" key="8">
    <source>
        <dbReference type="ARBA" id="ARBA00022692"/>
    </source>
</evidence>
<evidence type="ECO:0000256" key="20">
    <source>
        <dbReference type="SAM" id="Coils"/>
    </source>
</evidence>
<dbReference type="InterPro" id="IPR018159">
    <property type="entry name" value="Spectrin/alpha-actinin"/>
</dbReference>
<keyword evidence="4" id="KW-0813">Transport</keyword>
<keyword evidence="17" id="KW-1071">Ligand-gated ion channel</keyword>
<dbReference type="GO" id="GO:0005509">
    <property type="term" value="F:calcium ion binding"/>
    <property type="evidence" value="ECO:0007669"/>
    <property type="project" value="InterPro"/>
</dbReference>
<dbReference type="PROSITE" id="PS50222">
    <property type="entry name" value="EF_HAND_2"/>
    <property type="match status" value="3"/>
</dbReference>
<keyword evidence="11" id="KW-0106">Calcium</keyword>
<dbReference type="InterPro" id="IPR003032">
    <property type="entry name" value="Ryanodine_rcpt"/>
</dbReference>
<dbReference type="CDD" id="cd00176">
    <property type="entry name" value="SPEC"/>
    <property type="match status" value="1"/>
</dbReference>
<dbReference type="CDD" id="cd23278">
    <property type="entry name" value="beta-trefoil_MIR_RyR"/>
    <property type="match status" value="1"/>
</dbReference>
<keyword evidence="7" id="KW-0107">Calcium channel</keyword>
<evidence type="ECO:0000256" key="3">
    <source>
        <dbReference type="ARBA" id="ARBA00010255"/>
    </source>
</evidence>
<dbReference type="InterPro" id="IPR048581">
    <property type="entry name" value="RYDR_Jsol"/>
</dbReference>
<dbReference type="InterPro" id="IPR002048">
    <property type="entry name" value="EF_hand_dom"/>
</dbReference>
<dbReference type="InterPro" id="IPR005821">
    <property type="entry name" value="Ion_trans_dom"/>
</dbReference>
<evidence type="ECO:0000256" key="1">
    <source>
        <dbReference type="ARBA" id="ARBA00004326"/>
    </source>
</evidence>
<feature type="domain" description="Calponin-homology (CH)" evidence="23">
    <location>
        <begin position="151"/>
        <end position="257"/>
    </location>
</feature>
<dbReference type="InterPro" id="IPR001589">
    <property type="entry name" value="Actinin_actin-bd_CS"/>
</dbReference>
<dbReference type="Gene3D" id="1.10.287.70">
    <property type="match status" value="1"/>
</dbReference>
<feature type="domain" description="Calponin-homology (CH)" evidence="23">
    <location>
        <begin position="38"/>
        <end position="142"/>
    </location>
</feature>
<dbReference type="CDD" id="cd21216">
    <property type="entry name" value="CH_ACTN_rpt2"/>
    <property type="match status" value="1"/>
</dbReference>
<comment type="subcellular location">
    <subcellularLocation>
        <location evidence="2">Cytoplasm</location>
    </subcellularLocation>
    <subcellularLocation>
        <location evidence="1">Sarcoplasmic reticulum membrane</location>
        <topology evidence="1">Multi-pass membrane protein</topology>
    </subcellularLocation>
</comment>
<feature type="region of interest" description="Disordered" evidence="21">
    <location>
        <begin position="5156"/>
        <end position="5202"/>
    </location>
</feature>
<evidence type="ECO:0000256" key="19">
    <source>
        <dbReference type="ARBA" id="ARBA00036634"/>
    </source>
</evidence>
<dbReference type="InterPro" id="IPR014821">
    <property type="entry name" value="Ins145_P3_rcpt"/>
</dbReference>
<feature type="domain" description="MIR" evidence="26">
    <location>
        <begin position="1036"/>
        <end position="1091"/>
    </location>
</feature>
<feature type="transmembrane region" description="Helical" evidence="22">
    <location>
        <begin position="5560"/>
        <end position="5583"/>
    </location>
</feature>
<feature type="compositionally biased region" description="Basic and acidic residues" evidence="21">
    <location>
        <begin position="4940"/>
        <end position="4957"/>
    </location>
</feature>
<dbReference type="FunFam" id="1.10.418.10:FF:000005">
    <property type="entry name" value="Actinin alpha 4"/>
    <property type="match status" value="1"/>
</dbReference>
<feature type="transmembrane region" description="Helical" evidence="22">
    <location>
        <begin position="5479"/>
        <end position="5501"/>
    </location>
</feature>
<keyword evidence="9" id="KW-0479">Metal-binding</keyword>
<evidence type="ECO:0000259" key="23">
    <source>
        <dbReference type="PROSITE" id="PS50021"/>
    </source>
</evidence>
<dbReference type="InterPro" id="IPR035761">
    <property type="entry name" value="SPRY1_RyR"/>
</dbReference>
<keyword evidence="14" id="KW-0406">Ion transport</keyword>
<proteinExistence type="inferred from homology"/>
<dbReference type="Gene3D" id="1.20.58.60">
    <property type="match status" value="4"/>
</dbReference>
<feature type="domain" description="EF-hand" evidence="25">
    <location>
        <begin position="753"/>
        <end position="788"/>
    </location>
</feature>
<dbReference type="PANTHER" id="PTHR46399">
    <property type="entry name" value="B30.2/SPRY DOMAIN-CONTAINING PROTEIN"/>
    <property type="match status" value="1"/>
</dbReference>
<comment type="caution">
    <text evidence="27">The sequence shown here is derived from an EMBL/GenBank/DDBJ whole genome shotgun (WGS) entry which is preliminary data.</text>
</comment>
<dbReference type="Gene3D" id="2.60.120.920">
    <property type="match status" value="3"/>
</dbReference>
<keyword evidence="10" id="KW-0677">Repeat</keyword>
<protein>
    <submittedName>
        <fullName evidence="27">Uncharacterized protein</fullName>
    </submittedName>
</protein>
<evidence type="ECO:0000256" key="18">
    <source>
        <dbReference type="ARBA" id="ARBA00023303"/>
    </source>
</evidence>
<dbReference type="InterPro" id="IPR036872">
    <property type="entry name" value="CH_dom_sf"/>
</dbReference>
<feature type="region of interest" description="Disordered" evidence="21">
    <location>
        <begin position="4931"/>
        <end position="4965"/>
    </location>
</feature>
<dbReference type="CDD" id="cd12879">
    <property type="entry name" value="SPRY3_RyR"/>
    <property type="match status" value="1"/>
</dbReference>
<dbReference type="SMART" id="SM01184">
    <property type="entry name" value="efhand_Ca_insen"/>
    <property type="match status" value="1"/>
</dbReference>
<feature type="transmembrane region" description="Helical" evidence="22">
    <location>
        <begin position="5031"/>
        <end position="5053"/>
    </location>
</feature>
<dbReference type="Gene3D" id="1.10.490.160">
    <property type="match status" value="2"/>
</dbReference>
<feature type="domain" description="B30.2/SPRY" evidence="24">
    <location>
        <begin position="2162"/>
        <end position="2367"/>
    </location>
</feature>
<dbReference type="Pfam" id="PF00307">
    <property type="entry name" value="CH"/>
    <property type="match status" value="2"/>
</dbReference>
<dbReference type="GO" id="GO:0005219">
    <property type="term" value="F:ryanodine-sensitive calcium-release channel activity"/>
    <property type="evidence" value="ECO:0007669"/>
    <property type="project" value="InterPro"/>
</dbReference>
<keyword evidence="13 22" id="KW-1133">Transmembrane helix</keyword>
<dbReference type="InterPro" id="IPR009460">
    <property type="entry name" value="Ryanrecept_TM4-6"/>
</dbReference>
<dbReference type="Pfam" id="PF01365">
    <property type="entry name" value="RYDR_ITPR"/>
    <property type="match status" value="2"/>
</dbReference>
<dbReference type="FunFam" id="1.10.238.10:FF:000004">
    <property type="entry name" value="Actinin alpha 1"/>
    <property type="match status" value="1"/>
</dbReference>
<dbReference type="GO" id="GO:0005790">
    <property type="term" value="C:smooth endoplasmic reticulum"/>
    <property type="evidence" value="ECO:0007669"/>
    <property type="project" value="TreeGrafter"/>
</dbReference>
<feature type="compositionally biased region" description="Acidic residues" evidence="21">
    <location>
        <begin position="5157"/>
        <end position="5166"/>
    </location>
</feature>
<dbReference type="FunFam" id="1.10.418.10:FF:000001">
    <property type="entry name" value="Actinin alpha 1"/>
    <property type="match status" value="1"/>
</dbReference>
<feature type="domain" description="B30.2/SPRY" evidence="24">
    <location>
        <begin position="1423"/>
        <end position="1621"/>
    </location>
</feature>
<evidence type="ECO:0000313" key="28">
    <source>
        <dbReference type="Proteomes" id="UP000606274"/>
    </source>
</evidence>
<feature type="transmembrane region" description="Helical" evidence="22">
    <location>
        <begin position="5431"/>
        <end position="5456"/>
    </location>
</feature>
<feature type="domain" description="B30.2/SPRY" evidence="24">
    <location>
        <begin position="1853"/>
        <end position="2035"/>
    </location>
</feature>
<evidence type="ECO:0000256" key="9">
    <source>
        <dbReference type="ARBA" id="ARBA00022723"/>
    </source>
</evidence>
<comment type="similarity">
    <text evidence="3">Belongs to the alpha-actinin family.</text>
</comment>
<dbReference type="GO" id="GO:0006941">
    <property type="term" value="P:striated muscle contraction"/>
    <property type="evidence" value="ECO:0007669"/>
    <property type="project" value="TreeGrafter"/>
</dbReference>
<dbReference type="SUPFAM" id="SSF46966">
    <property type="entry name" value="Spectrin repeat"/>
    <property type="match status" value="4"/>
</dbReference>
<evidence type="ECO:0000256" key="16">
    <source>
        <dbReference type="ARBA" id="ARBA00023203"/>
    </source>
</evidence>
<evidence type="ECO:0000256" key="11">
    <source>
        <dbReference type="ARBA" id="ARBA00022837"/>
    </source>
</evidence>
<accession>A0A8T0BC29</accession>
<dbReference type="InterPro" id="IPR001870">
    <property type="entry name" value="B30.2/SPRY"/>
</dbReference>
<dbReference type="InterPro" id="IPR011992">
    <property type="entry name" value="EF-hand-dom_pair"/>
</dbReference>
<dbReference type="Gene3D" id="1.10.238.10">
    <property type="entry name" value="EF-hand"/>
    <property type="match status" value="1"/>
</dbReference>
<dbReference type="CDD" id="cd12877">
    <property type="entry name" value="SPRY1_RyR"/>
    <property type="match status" value="1"/>
</dbReference>
<evidence type="ECO:0000256" key="4">
    <source>
        <dbReference type="ARBA" id="ARBA00022448"/>
    </source>
</evidence>
<dbReference type="CDD" id="cd00051">
    <property type="entry name" value="EFh"/>
    <property type="match status" value="1"/>
</dbReference>
<dbReference type="SUPFAM" id="SSF100909">
    <property type="entry name" value="IP3 receptor type 1 binding core, domain 2"/>
    <property type="match status" value="1"/>
</dbReference>
<dbReference type="Proteomes" id="UP000606274">
    <property type="component" value="Unassembled WGS sequence"/>
</dbReference>
<dbReference type="GO" id="GO:0003779">
    <property type="term" value="F:actin binding"/>
    <property type="evidence" value="ECO:0007669"/>
    <property type="project" value="UniProtKB-KW"/>
</dbReference>
<feature type="compositionally biased region" description="Basic and acidic residues" evidence="21">
    <location>
        <begin position="5167"/>
        <end position="5192"/>
    </location>
</feature>
<dbReference type="EMBL" id="JABFDY010000008">
    <property type="protein sequence ID" value="KAF7704692.1"/>
    <property type="molecule type" value="Genomic_DNA"/>
</dbReference>
<dbReference type="SUPFAM" id="SSF49899">
    <property type="entry name" value="Concanavalin A-like lectins/glucanases"/>
    <property type="match status" value="3"/>
</dbReference>
<dbReference type="Gene3D" id="1.10.418.10">
    <property type="entry name" value="Calponin-like domain"/>
    <property type="match status" value="2"/>
</dbReference>
<dbReference type="InterPro" id="IPR013333">
    <property type="entry name" value="Ryan_recept"/>
</dbReference>
<dbReference type="InterPro" id="IPR002017">
    <property type="entry name" value="Spectrin_repeat"/>
</dbReference>
<dbReference type="InterPro" id="IPR013320">
    <property type="entry name" value="ConA-like_dom_sf"/>
</dbReference>
<dbReference type="FunFam" id="1.20.58.60:FF:000002">
    <property type="entry name" value="Actinin, alpha 1"/>
    <property type="match status" value="1"/>
</dbReference>
<dbReference type="InterPro" id="IPR016093">
    <property type="entry name" value="MIR_motif"/>
</dbReference>
<evidence type="ECO:0000256" key="7">
    <source>
        <dbReference type="ARBA" id="ARBA00022673"/>
    </source>
</evidence>
<dbReference type="InterPro" id="IPR043136">
    <property type="entry name" value="B30.2/SPRY_sf"/>
</dbReference>
<dbReference type="PRINTS" id="PR00795">
    <property type="entry name" value="RYANODINER"/>
</dbReference>
<dbReference type="PROSITE" id="PS00019">
    <property type="entry name" value="ACTININ_1"/>
    <property type="match status" value="1"/>
</dbReference>
<feature type="transmembrane region" description="Helical" evidence="22">
    <location>
        <begin position="5233"/>
        <end position="5253"/>
    </location>
</feature>
<organism evidence="27 28">
    <name type="scientific">Silurus meridionalis</name>
    <name type="common">Southern catfish</name>
    <name type="synonym">Silurus soldatovi meridionalis</name>
    <dbReference type="NCBI Taxonomy" id="175797"/>
    <lineage>
        <taxon>Eukaryota</taxon>
        <taxon>Metazoa</taxon>
        <taxon>Chordata</taxon>
        <taxon>Craniata</taxon>
        <taxon>Vertebrata</taxon>
        <taxon>Euteleostomi</taxon>
        <taxon>Actinopterygii</taxon>
        <taxon>Neopterygii</taxon>
        <taxon>Teleostei</taxon>
        <taxon>Ostariophysi</taxon>
        <taxon>Siluriformes</taxon>
        <taxon>Siluridae</taxon>
        <taxon>Silurus</taxon>
    </lineage>
</organism>
<evidence type="ECO:0000256" key="17">
    <source>
        <dbReference type="ARBA" id="ARBA00023286"/>
    </source>
</evidence>
<dbReference type="Pfam" id="PF06459">
    <property type="entry name" value="RR_TM4-6"/>
    <property type="match status" value="1"/>
</dbReference>
<dbReference type="FunFam" id="1.20.58.60:FF:000005">
    <property type="entry name" value="Actinin alpha 1"/>
    <property type="match status" value="1"/>
</dbReference>
<dbReference type="GO" id="GO:0014808">
    <property type="term" value="P:release of sequestered calcium ion into cytosol by sarcoplasmic reticulum"/>
    <property type="evidence" value="ECO:0007669"/>
    <property type="project" value="TreeGrafter"/>
</dbReference>
<dbReference type="FunFam" id="1.20.58.60:FF:000004">
    <property type="entry name" value="Actinin alpha 1"/>
    <property type="match status" value="1"/>
</dbReference>
<feature type="transmembrane region" description="Helical" evidence="22">
    <location>
        <begin position="4977"/>
        <end position="4996"/>
    </location>
</feature>
<evidence type="ECO:0000256" key="2">
    <source>
        <dbReference type="ARBA" id="ARBA00004496"/>
    </source>
</evidence>
<feature type="transmembrane region" description="Helical" evidence="22">
    <location>
        <begin position="5008"/>
        <end position="5025"/>
    </location>
</feature>
<dbReference type="GO" id="GO:0034704">
    <property type="term" value="C:calcium channel complex"/>
    <property type="evidence" value="ECO:0007669"/>
    <property type="project" value="TreeGrafter"/>
</dbReference>
<feature type="coiled-coil region" evidence="20">
    <location>
        <begin position="272"/>
        <end position="299"/>
    </location>
</feature>
<dbReference type="Pfam" id="PF02815">
    <property type="entry name" value="MIR"/>
    <property type="match status" value="1"/>
</dbReference>
<evidence type="ECO:0000256" key="10">
    <source>
        <dbReference type="ARBA" id="ARBA00022737"/>
    </source>
</evidence>
<gene>
    <name evidence="27" type="ORF">HF521_021764</name>
</gene>
<dbReference type="SMART" id="SM00054">
    <property type="entry name" value="EFh"/>
    <property type="match status" value="3"/>
</dbReference>
<dbReference type="InterPro" id="IPR035762">
    <property type="entry name" value="SPRY3_RyR"/>
</dbReference>
<dbReference type="Pfam" id="PF02026">
    <property type="entry name" value="RyR"/>
    <property type="match status" value="4"/>
</dbReference>
<name>A0A8T0BC29_SILME</name>
<keyword evidence="15 22" id="KW-0472">Membrane</keyword>
<keyword evidence="18" id="KW-0407">Ion channel</keyword>
<dbReference type="PANTHER" id="PTHR46399:SF7">
    <property type="entry name" value="RYANODINE RECEPTOR 2"/>
    <property type="match status" value="1"/>
</dbReference>
<evidence type="ECO:0000313" key="27">
    <source>
        <dbReference type="EMBL" id="KAF7704692.1"/>
    </source>
</evidence>
<dbReference type="SMART" id="SM00033">
    <property type="entry name" value="CH"/>
    <property type="match status" value="2"/>
</dbReference>
<dbReference type="FunFam" id="1.20.58.60:FF:000003">
    <property type="entry name" value="Actinin, alpha 1"/>
    <property type="match status" value="1"/>
</dbReference>
<evidence type="ECO:0000256" key="21">
    <source>
        <dbReference type="SAM" id="MobiDB-lite"/>
    </source>
</evidence>
<keyword evidence="8 22" id="KW-0812">Transmembrane</keyword>
<feature type="transmembrane region" description="Helical" evidence="22">
    <location>
        <begin position="5287"/>
        <end position="5309"/>
    </location>
</feature>
<evidence type="ECO:0000256" key="22">
    <source>
        <dbReference type="SAM" id="Phobius"/>
    </source>
</evidence>
<keyword evidence="5" id="KW-0963">Cytoplasm</keyword>
<dbReference type="GO" id="GO:0042383">
    <property type="term" value="C:sarcolemma"/>
    <property type="evidence" value="ECO:0007669"/>
    <property type="project" value="TreeGrafter"/>
</dbReference>
<dbReference type="CDD" id="cd21214">
    <property type="entry name" value="CH_ACTN_rpt1"/>
    <property type="match status" value="1"/>
</dbReference>
<keyword evidence="12" id="KW-0703">Sarcoplasmic reticulum</keyword>
<evidence type="ECO:0000256" key="6">
    <source>
        <dbReference type="ARBA" id="ARBA00022568"/>
    </source>
</evidence>
<dbReference type="Pfam" id="PF00435">
    <property type="entry name" value="Spectrin"/>
    <property type="match status" value="4"/>
</dbReference>
<dbReference type="InterPro" id="IPR015925">
    <property type="entry name" value="Ryanodine_IP3_receptor"/>
</dbReference>
<evidence type="ECO:0000259" key="25">
    <source>
        <dbReference type="PROSITE" id="PS50222"/>
    </source>
</evidence>
<evidence type="ECO:0000256" key="5">
    <source>
        <dbReference type="ARBA" id="ARBA00022490"/>
    </source>
</evidence>